<dbReference type="Pfam" id="PF22468">
    <property type="entry name" value="ACT_9"/>
    <property type="match status" value="1"/>
</dbReference>
<keyword evidence="2 7" id="KW-0808">Transferase</keyword>
<dbReference type="NCBIfam" id="TIGR00657">
    <property type="entry name" value="asp_kinases"/>
    <property type="match status" value="1"/>
</dbReference>
<dbReference type="InterPro" id="IPR054352">
    <property type="entry name" value="ACT_Aspartokinase"/>
</dbReference>
<evidence type="ECO:0000259" key="8">
    <source>
        <dbReference type="PROSITE" id="PS51671"/>
    </source>
</evidence>
<evidence type="ECO:0000256" key="3">
    <source>
        <dbReference type="ARBA" id="ARBA00022741"/>
    </source>
</evidence>
<dbReference type="Gene3D" id="3.30.2130.10">
    <property type="entry name" value="VC0802-like"/>
    <property type="match status" value="1"/>
</dbReference>
<dbReference type="GO" id="GO:0005524">
    <property type="term" value="F:ATP binding"/>
    <property type="evidence" value="ECO:0007669"/>
    <property type="project" value="UniProtKB-KW"/>
</dbReference>
<keyword evidence="4 7" id="KW-0418">Kinase</keyword>
<dbReference type="PANTHER" id="PTHR21499">
    <property type="entry name" value="ASPARTATE KINASE"/>
    <property type="match status" value="1"/>
</dbReference>
<dbReference type="SUPFAM" id="SSF55021">
    <property type="entry name" value="ACT-like"/>
    <property type="match status" value="2"/>
</dbReference>
<dbReference type="PIRSF" id="PIRSF000726">
    <property type="entry name" value="Asp_kin"/>
    <property type="match status" value="1"/>
</dbReference>
<evidence type="ECO:0000256" key="2">
    <source>
        <dbReference type="ARBA" id="ARBA00022679"/>
    </source>
</evidence>
<keyword evidence="5" id="KW-0067">ATP-binding</keyword>
<dbReference type="Pfam" id="PF00696">
    <property type="entry name" value="AA_kinase"/>
    <property type="match status" value="1"/>
</dbReference>
<comment type="similarity">
    <text evidence="1 7">Belongs to the aspartokinase family.</text>
</comment>
<dbReference type="Proteomes" id="UP001211065">
    <property type="component" value="Unassembled WGS sequence"/>
</dbReference>
<evidence type="ECO:0000256" key="7">
    <source>
        <dbReference type="RuleBase" id="RU003448"/>
    </source>
</evidence>
<evidence type="ECO:0000256" key="6">
    <source>
        <dbReference type="ARBA" id="ARBA00047872"/>
    </source>
</evidence>
<evidence type="ECO:0000313" key="10">
    <source>
        <dbReference type="Proteomes" id="UP001211065"/>
    </source>
</evidence>
<dbReference type="PANTHER" id="PTHR21499:SF59">
    <property type="entry name" value="ASPARTOKINASE"/>
    <property type="match status" value="1"/>
</dbReference>
<dbReference type="InterPro" id="IPR045865">
    <property type="entry name" value="ACT-like_dom_sf"/>
</dbReference>
<protein>
    <recommendedName>
        <fullName evidence="7">Aspartokinase</fullName>
        <ecNumber evidence="7">2.7.2.4</ecNumber>
    </recommendedName>
</protein>
<gene>
    <name evidence="9" type="primary">HOM3</name>
    <name evidence="9" type="ORF">HK099_007742</name>
</gene>
<dbReference type="SUPFAM" id="SSF53633">
    <property type="entry name" value="Carbamate kinase-like"/>
    <property type="match status" value="1"/>
</dbReference>
<dbReference type="PROSITE" id="PS51671">
    <property type="entry name" value="ACT"/>
    <property type="match status" value="1"/>
</dbReference>
<keyword evidence="10" id="KW-1185">Reference proteome</keyword>
<dbReference type="GO" id="GO:0009090">
    <property type="term" value="P:homoserine biosynthetic process"/>
    <property type="evidence" value="ECO:0007669"/>
    <property type="project" value="TreeGrafter"/>
</dbReference>
<accession>A0AAD5U6L9</accession>
<dbReference type="PROSITE" id="PS00324">
    <property type="entry name" value="ASPARTOKINASE"/>
    <property type="match status" value="1"/>
</dbReference>
<evidence type="ECO:0000313" key="9">
    <source>
        <dbReference type="EMBL" id="KAJ3224877.1"/>
    </source>
</evidence>
<dbReference type="GO" id="GO:0009089">
    <property type="term" value="P:lysine biosynthetic process via diaminopimelate"/>
    <property type="evidence" value="ECO:0007669"/>
    <property type="project" value="InterPro"/>
</dbReference>
<sequence>MQRELVIAKFGGTSVGTAERLLHVASIVQKQNEVSSIVIVLSAMSSSVKKLGTTQQLLSAAEHVLIPNSTQYIDIINDIERDHLNVVDCAIKNSDIKAGLSQRIKMDCEKLRGEKLSARIMAGVLMDKGVNSIYLSLENLIDRKLFNSNQIDQKFYDHIVDRLKSIFQSEEYDLKKPVVPVVTGFIGQVPGSLLTTIGRGYTDLTAALIAVALSAAELQIFKEVDGIFSADPRKVPLAKLLNTISPEEAAELTYYGSEVIHPFTMEQVIRAKIPIRIKNTFNPDGAGTLILPNKSLENAIPGTENNNPSKMIALHATAATIKDEITVLNIHSNKKSHSHGFFSNIFQTLDRYLEIKGTFFNNFFRFGIIVDLISTSEVHISMALSKPPIEEAQTALSKFGNLTIIKNCAIISLVGKDMLSMVGIASRMFKVLSTFGVNIEMISQGASEINISCVVEGDKGDLALRVVHDECCC</sequence>
<evidence type="ECO:0000256" key="1">
    <source>
        <dbReference type="ARBA" id="ARBA00010122"/>
    </source>
</evidence>
<dbReference type="GO" id="GO:0004072">
    <property type="term" value="F:aspartate kinase activity"/>
    <property type="evidence" value="ECO:0007669"/>
    <property type="project" value="UniProtKB-EC"/>
</dbReference>
<dbReference type="InterPro" id="IPR036393">
    <property type="entry name" value="AceGlu_kinase-like_sf"/>
</dbReference>
<dbReference type="CDD" id="cd04892">
    <property type="entry name" value="ACT_AK-like_2"/>
    <property type="match status" value="1"/>
</dbReference>
<dbReference type="FunFam" id="3.30.2130.10:FF:000001">
    <property type="entry name" value="Bifunctional aspartokinase/homoserine dehydrogenase"/>
    <property type="match status" value="1"/>
</dbReference>
<dbReference type="InterPro" id="IPR018042">
    <property type="entry name" value="Aspartate_kinase_CS"/>
</dbReference>
<feature type="domain" description="ACT" evidence="8">
    <location>
        <begin position="413"/>
        <end position="473"/>
    </location>
</feature>
<proteinExistence type="inferred from homology"/>
<dbReference type="InterPro" id="IPR001048">
    <property type="entry name" value="Asp/Glu/Uridylate_kinase"/>
</dbReference>
<evidence type="ECO:0000256" key="4">
    <source>
        <dbReference type="ARBA" id="ARBA00022777"/>
    </source>
</evidence>
<dbReference type="EC" id="2.7.2.4" evidence="7"/>
<dbReference type="InterPro" id="IPR002912">
    <property type="entry name" value="ACT_dom"/>
</dbReference>
<reference evidence="9" key="1">
    <citation type="submission" date="2020-05" db="EMBL/GenBank/DDBJ databases">
        <title>Phylogenomic resolution of chytrid fungi.</title>
        <authorList>
            <person name="Stajich J.E."/>
            <person name="Amses K."/>
            <person name="Simmons R."/>
            <person name="Seto K."/>
            <person name="Myers J."/>
            <person name="Bonds A."/>
            <person name="Quandt C.A."/>
            <person name="Barry K."/>
            <person name="Liu P."/>
            <person name="Grigoriev I."/>
            <person name="Longcore J.E."/>
            <person name="James T.Y."/>
        </authorList>
    </citation>
    <scope>NUCLEOTIDE SEQUENCE</scope>
    <source>
        <strain evidence="9">JEL0476</strain>
    </source>
</reference>
<comment type="caution">
    <text evidence="9">The sequence shown here is derived from an EMBL/GenBank/DDBJ whole genome shotgun (WGS) entry which is preliminary data.</text>
</comment>
<comment type="catalytic activity">
    <reaction evidence="6 7">
        <text>L-aspartate + ATP = 4-phospho-L-aspartate + ADP</text>
        <dbReference type="Rhea" id="RHEA:23776"/>
        <dbReference type="ChEBI" id="CHEBI:29991"/>
        <dbReference type="ChEBI" id="CHEBI:30616"/>
        <dbReference type="ChEBI" id="CHEBI:57535"/>
        <dbReference type="ChEBI" id="CHEBI:456216"/>
        <dbReference type="EC" id="2.7.2.4"/>
    </reaction>
</comment>
<dbReference type="InterPro" id="IPR005260">
    <property type="entry name" value="Asp_kin_monofn"/>
</dbReference>
<name>A0AAD5U6L9_9FUNG</name>
<dbReference type="EMBL" id="JADGJW010000078">
    <property type="protein sequence ID" value="KAJ3224877.1"/>
    <property type="molecule type" value="Genomic_DNA"/>
</dbReference>
<dbReference type="InterPro" id="IPR001341">
    <property type="entry name" value="Asp_kinase"/>
</dbReference>
<dbReference type="AlphaFoldDB" id="A0AAD5U6L9"/>
<evidence type="ECO:0000256" key="5">
    <source>
        <dbReference type="ARBA" id="ARBA00022840"/>
    </source>
</evidence>
<keyword evidence="3" id="KW-0547">Nucleotide-binding</keyword>
<dbReference type="Gene3D" id="3.40.1160.10">
    <property type="entry name" value="Acetylglutamate kinase-like"/>
    <property type="match status" value="1"/>
</dbReference>
<dbReference type="GO" id="GO:0005829">
    <property type="term" value="C:cytosol"/>
    <property type="evidence" value="ECO:0007669"/>
    <property type="project" value="TreeGrafter"/>
</dbReference>
<organism evidence="9 10">
    <name type="scientific">Clydaea vesicula</name>
    <dbReference type="NCBI Taxonomy" id="447962"/>
    <lineage>
        <taxon>Eukaryota</taxon>
        <taxon>Fungi</taxon>
        <taxon>Fungi incertae sedis</taxon>
        <taxon>Chytridiomycota</taxon>
        <taxon>Chytridiomycota incertae sedis</taxon>
        <taxon>Chytridiomycetes</taxon>
        <taxon>Lobulomycetales</taxon>
        <taxon>Lobulomycetaceae</taxon>
        <taxon>Clydaea</taxon>
    </lineage>
</organism>